<dbReference type="OrthoDB" id="5868818at2759"/>
<dbReference type="KEGG" id="bmy:BM_BM18072"/>
<sequence length="479" mass="53319">MITYHRLYIQSSTTTAATLGYHFMIIFPSNNGNKNANPTISVTLMNPNSKQVTVQIENVKNANDFLDDSEIITVNIEAMNYAEVYFNESSINTCKSTTIANFLECTDSRIYINSLQLPITVLSHWYLTDAGDSFLVLPLSMTTGKYAFSAPPPAEDGITMVYFLPQSNNMEISVVGEVNKQPFSNSFTPKLANGNLLVLQTTGNLALTATAYSAFAVIVAVTKLPISSDDNTKNDFGIYMPTPLFFTEIIFGCYNVNDYHVSMLYDMKELLITTVNSDNLLCNSKFTVFDEMGNDKCYPLIDSYNEVKFEEYNLNVGINSSSTMLQILRYGGYDSYLIDGSFLDLDISLSQFVTGLTTFFVPTDENIVTIIGDYDATSTTIIGRKIPIEIIWNWSPMSFYHQTFYYTTLSLASGFYVITSSGSYVITVIGQKDNAAYGFITAYNIQTSKDLPEVKTTIRPRITTEIPSSSKTSIETTMG</sequence>
<dbReference type="CTD" id="66059162"/>
<dbReference type="AlphaFoldDB" id="A0A4E9EZQ4"/>
<organism evidence="1">
    <name type="scientific">Brugia malayi</name>
    <name type="common">Filarial nematode worm</name>
    <dbReference type="NCBI Taxonomy" id="6279"/>
    <lineage>
        <taxon>Eukaryota</taxon>
        <taxon>Metazoa</taxon>
        <taxon>Ecdysozoa</taxon>
        <taxon>Nematoda</taxon>
        <taxon>Chromadorea</taxon>
        <taxon>Rhabditida</taxon>
        <taxon>Spirurina</taxon>
        <taxon>Spiruromorpha</taxon>
        <taxon>Filarioidea</taxon>
        <taxon>Onchocercidae</taxon>
        <taxon>Brugia</taxon>
    </lineage>
</organism>
<reference evidence="2" key="1">
    <citation type="journal article" date="2007" name="Science">
        <title>Draft genome of the filarial nematode parasite Brugia malayi.</title>
        <authorList>
            <person name="Ghedin E."/>
            <person name="Wang S."/>
            <person name="Spiro D."/>
            <person name="Caler E."/>
            <person name="Zhao Q."/>
            <person name="Crabtree J."/>
            <person name="Allen J.E."/>
            <person name="Delcher A.L."/>
            <person name="Guiliano D.B."/>
            <person name="Miranda-Saavedra D."/>
            <person name="Angiuoli S.V."/>
            <person name="Creasy T."/>
            <person name="Amedeo P."/>
            <person name="Haas B."/>
            <person name="El-Sayed N.M."/>
            <person name="Wortman J.R."/>
            <person name="Feldblyum T."/>
            <person name="Tallon L."/>
            <person name="Schatz M."/>
            <person name="Shumway M."/>
            <person name="Koo H."/>
            <person name="Salzberg S.L."/>
            <person name="Schobel S."/>
            <person name="Pertea M."/>
            <person name="Pop M."/>
            <person name="White O."/>
            <person name="Barton G.J."/>
            <person name="Carlow C.K."/>
            <person name="Crawford M.J."/>
            <person name="Daub J."/>
            <person name="Dimmic M.W."/>
            <person name="Estes C.F."/>
            <person name="Foster J.M."/>
            <person name="Ganatra M."/>
            <person name="Gregory W.F."/>
            <person name="Johnson N.M."/>
            <person name="Jin J."/>
            <person name="Komuniecki R."/>
            <person name="Korf I."/>
            <person name="Kumar S."/>
            <person name="Laney S."/>
            <person name="Li B.W."/>
            <person name="Li W."/>
            <person name="Lindblom T.H."/>
            <person name="Lustigman S."/>
            <person name="Ma D."/>
            <person name="Maina C.V."/>
            <person name="Martin D.M."/>
            <person name="McCarter J.P."/>
            <person name="McReynolds L."/>
            <person name="Mitreva M."/>
            <person name="Nutman T.B."/>
            <person name="Parkinson J."/>
            <person name="Peregrin-Alvarez J.M."/>
            <person name="Poole C."/>
            <person name="Ren Q."/>
            <person name="Saunders L."/>
            <person name="Sluder A.E."/>
            <person name="Smith K."/>
            <person name="Stanke M."/>
            <person name="Unnasch T.R."/>
            <person name="Ware J."/>
            <person name="Wei A.D."/>
            <person name="Weil G."/>
            <person name="Williams D.J."/>
            <person name="Zhang Y."/>
            <person name="Williams S.A."/>
            <person name="Fraser-Liggett C."/>
            <person name="Slatko B."/>
            <person name="Blaxter M.L."/>
            <person name="Scott A.L."/>
        </authorList>
    </citation>
    <scope>NUCLEOTIDE SEQUENCE</scope>
    <source>
        <strain evidence="2">FR3</strain>
    </source>
</reference>
<evidence type="ECO:0000313" key="3">
    <source>
        <dbReference type="WBParaSite" id="Bm18072.1"/>
    </source>
</evidence>
<dbReference type="WBParaSite" id="Bm18072.1">
    <property type="protein sequence ID" value="Bm18072.1"/>
    <property type="gene ID" value="WBGene00269212"/>
</dbReference>
<name>A0A4E9EZQ4_BRUMA</name>
<protein>
    <submittedName>
        <fullName evidence="3">IgGFc-binding protein N-terminal domain-containing protein</fullName>
    </submittedName>
</protein>
<accession>A0A4E9EZQ4</accession>
<dbReference type="EMBL" id="CAAKNF010000196">
    <property type="protein sequence ID" value="VIO89829.1"/>
    <property type="molecule type" value="Genomic_DNA"/>
</dbReference>
<evidence type="ECO:0000313" key="1">
    <source>
        <dbReference type="EMBL" id="VIO89829.1"/>
    </source>
</evidence>
<reference evidence="3" key="3">
    <citation type="submission" date="2019-12" db="UniProtKB">
        <authorList>
            <consortium name="WormBaseParasite"/>
        </authorList>
    </citation>
    <scope>IDENTIFICATION</scope>
</reference>
<proteinExistence type="predicted"/>
<dbReference type="GeneID" id="66059162"/>
<dbReference type="RefSeq" id="XP_042931827.1">
    <property type="nucleotide sequence ID" value="XM_043075893.1"/>
</dbReference>
<dbReference type="Proteomes" id="UP000006672">
    <property type="component" value="Unassembled WGS sequence"/>
</dbReference>
<accession>A0A5S6PF27</accession>
<evidence type="ECO:0000313" key="2">
    <source>
        <dbReference type="Proteomes" id="UP000006672"/>
    </source>
</evidence>
<keyword evidence="2" id="KW-1185">Reference proteome</keyword>
<reference evidence="1" key="2">
    <citation type="submission" date="2019-04" db="EMBL/GenBank/DDBJ databases">
        <authorList>
            <person name="Howe K."/>
            <person name="Paulini M."/>
            <person name="Williams G."/>
        </authorList>
    </citation>
    <scope>NUCLEOTIDE SEQUENCE [LARGE SCALE GENOMIC DNA]</scope>
    <source>
        <strain evidence="1">FR3</strain>
    </source>
</reference>
<gene>
    <name evidence="1 3" type="primary">Bm18072</name>
    <name evidence="1" type="ORF">BM_BM18072</name>
</gene>